<dbReference type="PROSITE" id="PS50850">
    <property type="entry name" value="MFS"/>
    <property type="match status" value="1"/>
</dbReference>
<comment type="subcellular location">
    <subcellularLocation>
        <location evidence="1">Membrane</location>
        <topology evidence="1">Multi-pass membrane protein</topology>
    </subcellularLocation>
</comment>
<name>A0A4E0RXJ0_FASHE</name>
<dbReference type="SUPFAM" id="SSF103473">
    <property type="entry name" value="MFS general substrate transporter"/>
    <property type="match status" value="1"/>
</dbReference>
<evidence type="ECO:0000256" key="5">
    <source>
        <dbReference type="ARBA" id="ARBA00023136"/>
    </source>
</evidence>
<dbReference type="Proteomes" id="UP000230066">
    <property type="component" value="Unassembled WGS sequence"/>
</dbReference>
<keyword evidence="4 6" id="KW-1133">Transmembrane helix</keyword>
<dbReference type="InterPro" id="IPR036259">
    <property type="entry name" value="MFS_trans_sf"/>
</dbReference>
<keyword evidence="9" id="KW-1185">Reference proteome</keyword>
<evidence type="ECO:0000256" key="4">
    <source>
        <dbReference type="ARBA" id="ARBA00022989"/>
    </source>
</evidence>
<feature type="transmembrane region" description="Helical" evidence="6">
    <location>
        <begin position="546"/>
        <end position="565"/>
    </location>
</feature>
<feature type="transmembrane region" description="Helical" evidence="6">
    <location>
        <begin position="223"/>
        <end position="245"/>
    </location>
</feature>
<evidence type="ECO:0000256" key="6">
    <source>
        <dbReference type="SAM" id="Phobius"/>
    </source>
</evidence>
<dbReference type="GO" id="GO:0005335">
    <property type="term" value="F:serotonin:sodium:chloride symporter activity"/>
    <property type="evidence" value="ECO:0007669"/>
    <property type="project" value="TreeGrafter"/>
</dbReference>
<dbReference type="CDD" id="cd17384">
    <property type="entry name" value="MFS_SLC18A1_2_VAT1_2"/>
    <property type="match status" value="1"/>
</dbReference>
<dbReference type="AlphaFoldDB" id="A0A4E0RXJ0"/>
<evidence type="ECO:0000256" key="3">
    <source>
        <dbReference type="ARBA" id="ARBA00022692"/>
    </source>
</evidence>
<dbReference type="InterPro" id="IPR020846">
    <property type="entry name" value="MFS_dom"/>
</dbReference>
<sequence length="626" mass="68263">MPFKMDYTDVDQVAADAQKKNAGMEKLMGTGSTLRGCFGDRRMILFIVFVALFLDNMLLTTVVPIIPRFLMELRTKNKSEILDRVISSLNESCSEFLSLRDPSDVLQNGRGIWASRGHSPHQHLLLMIGDVFEGQSYTKTSEEDAVQKFSKYLLSTGAKNASLQSADYLSRLRICRENATQSMRELRQTTIGDEHIQIGLMFASKSVVQLLVNPLIGPLTNKIGYSIPMFTGFMIMFVSTVVFAFGENFGVLFFARALQGTGSACSSVSGMGMLATVYTDDKERSRAFSWALSGLAMGVLVGPPFGGICYQFINKSAPFLILASLALLDGCHLEGCKLLFVNLFLHFKVLQLIALKPAVRPEQEKGSSLAKLLRDPYILIAAGSITFGNMGIAMLEPSMPLWMWSKMRAEGWQQGMAFLPCSISYLIGTNIFGPLAHRIGFGLSAGLGMVICGVCLVAIPFSTILEHLIVPMFGLGFAIGMVDSSMMPFMGHLVDLRHVAVYGSVYAIADVAFCLGFAAGPIDGDEFYFAGPVISGSMVQTVGFNWMLWTIAIVCLAYAPLTLLLRNPPRREEAKALVQKDQSGNKIDDTTVDIPSDGIASINQTMNLGSTLGFDPTDGGQQSYGY</sequence>
<keyword evidence="5 6" id="KW-0472">Membrane</keyword>
<feature type="transmembrane region" description="Helical" evidence="6">
    <location>
        <begin position="499"/>
        <end position="519"/>
    </location>
</feature>
<dbReference type="GO" id="GO:0043195">
    <property type="term" value="C:terminal bouton"/>
    <property type="evidence" value="ECO:0007669"/>
    <property type="project" value="TreeGrafter"/>
</dbReference>
<evidence type="ECO:0000313" key="9">
    <source>
        <dbReference type="Proteomes" id="UP000230066"/>
    </source>
</evidence>
<dbReference type="FunFam" id="1.20.1250.20:FF:000401">
    <property type="entry name" value="Vesicular amine transporter"/>
    <property type="match status" value="1"/>
</dbReference>
<keyword evidence="3 6" id="KW-0812">Transmembrane</keyword>
<feature type="transmembrane region" description="Helical" evidence="6">
    <location>
        <begin position="290"/>
        <end position="313"/>
    </location>
</feature>
<dbReference type="InterPro" id="IPR011701">
    <property type="entry name" value="MFS"/>
</dbReference>
<evidence type="ECO:0000313" key="8">
    <source>
        <dbReference type="EMBL" id="THD23072.1"/>
    </source>
</evidence>
<evidence type="ECO:0000256" key="2">
    <source>
        <dbReference type="ARBA" id="ARBA00022448"/>
    </source>
</evidence>
<dbReference type="PANTHER" id="PTHR23506:SF23">
    <property type="entry name" value="GH10249P"/>
    <property type="match status" value="1"/>
</dbReference>
<dbReference type="EMBL" id="JXXN02002353">
    <property type="protein sequence ID" value="THD23072.1"/>
    <property type="molecule type" value="Genomic_DNA"/>
</dbReference>
<comment type="caution">
    <text evidence="8">The sequence shown here is derived from an EMBL/GenBank/DDBJ whole genome shotgun (WGS) entry which is preliminary data.</text>
</comment>
<protein>
    <submittedName>
        <fullName evidence="8">Synaptic vesicular amine transporter</fullName>
    </submittedName>
</protein>
<keyword evidence="2" id="KW-0813">Transport</keyword>
<feature type="transmembrane region" description="Helical" evidence="6">
    <location>
        <begin position="377"/>
        <end position="395"/>
    </location>
</feature>
<feature type="transmembrane region" description="Helical" evidence="6">
    <location>
        <begin position="43"/>
        <end position="66"/>
    </location>
</feature>
<feature type="transmembrane region" description="Helical" evidence="6">
    <location>
        <begin position="439"/>
        <end position="462"/>
    </location>
</feature>
<dbReference type="PANTHER" id="PTHR23506">
    <property type="entry name" value="GH10249P"/>
    <property type="match status" value="1"/>
</dbReference>
<feature type="transmembrane region" description="Helical" evidence="6">
    <location>
        <begin position="415"/>
        <end position="432"/>
    </location>
</feature>
<gene>
    <name evidence="8" type="ORF">D915_006345</name>
</gene>
<accession>A0A4E0RXJ0</accession>
<dbReference type="GO" id="GO:0030672">
    <property type="term" value="C:synaptic vesicle membrane"/>
    <property type="evidence" value="ECO:0007669"/>
    <property type="project" value="TreeGrafter"/>
</dbReference>
<reference evidence="8" key="1">
    <citation type="submission" date="2019-03" db="EMBL/GenBank/DDBJ databases">
        <title>Improved annotation for the trematode Fasciola hepatica.</title>
        <authorList>
            <person name="Choi Y.-J."/>
            <person name="Martin J."/>
            <person name="Mitreva M."/>
        </authorList>
    </citation>
    <scope>NUCLEOTIDE SEQUENCE [LARGE SCALE GENOMIC DNA]</scope>
</reference>
<dbReference type="Gene3D" id="1.20.1250.20">
    <property type="entry name" value="MFS general substrate transporter like domains"/>
    <property type="match status" value="2"/>
</dbReference>
<dbReference type="GO" id="GO:0015842">
    <property type="term" value="P:aminergic neurotransmitter loading into synaptic vesicle"/>
    <property type="evidence" value="ECO:0007669"/>
    <property type="project" value="TreeGrafter"/>
</dbReference>
<feature type="transmembrane region" description="Helical" evidence="6">
    <location>
        <begin position="257"/>
        <end position="278"/>
    </location>
</feature>
<evidence type="ECO:0000259" key="7">
    <source>
        <dbReference type="PROSITE" id="PS50850"/>
    </source>
</evidence>
<evidence type="ECO:0000256" key="1">
    <source>
        <dbReference type="ARBA" id="ARBA00004141"/>
    </source>
</evidence>
<proteinExistence type="predicted"/>
<organism evidence="8 9">
    <name type="scientific">Fasciola hepatica</name>
    <name type="common">Liver fluke</name>
    <dbReference type="NCBI Taxonomy" id="6192"/>
    <lineage>
        <taxon>Eukaryota</taxon>
        <taxon>Metazoa</taxon>
        <taxon>Spiralia</taxon>
        <taxon>Lophotrochozoa</taxon>
        <taxon>Platyhelminthes</taxon>
        <taxon>Trematoda</taxon>
        <taxon>Digenea</taxon>
        <taxon>Plagiorchiida</taxon>
        <taxon>Echinostomata</taxon>
        <taxon>Echinostomatoidea</taxon>
        <taxon>Fasciolidae</taxon>
        <taxon>Fasciola</taxon>
    </lineage>
</organism>
<feature type="transmembrane region" description="Helical" evidence="6">
    <location>
        <begin position="468"/>
        <end position="487"/>
    </location>
</feature>
<dbReference type="InterPro" id="IPR050930">
    <property type="entry name" value="MFS_Vesicular_Transporter"/>
</dbReference>
<dbReference type="Pfam" id="PF07690">
    <property type="entry name" value="MFS_1"/>
    <property type="match status" value="1"/>
</dbReference>
<feature type="domain" description="Major facilitator superfamily (MFS) profile" evidence="7">
    <location>
        <begin position="153"/>
        <end position="570"/>
    </location>
</feature>